<evidence type="ECO:0000313" key="2">
    <source>
        <dbReference type="Proteomes" id="UP000198718"/>
    </source>
</evidence>
<keyword evidence="2" id="KW-1185">Reference proteome</keyword>
<protein>
    <submittedName>
        <fullName evidence="1">Uncharacterized protein</fullName>
    </submittedName>
</protein>
<dbReference type="OrthoDB" id="1954751at2"/>
<name>A0A1G9A4B9_9FIRM</name>
<gene>
    <name evidence="1" type="ORF">SAMN05660472_01057</name>
</gene>
<accession>A0A1G9A4B9</accession>
<dbReference type="Proteomes" id="UP000198718">
    <property type="component" value="Unassembled WGS sequence"/>
</dbReference>
<reference evidence="1 2" key="1">
    <citation type="submission" date="2016-10" db="EMBL/GenBank/DDBJ databases">
        <authorList>
            <person name="de Groot N.N."/>
        </authorList>
    </citation>
    <scope>NUCLEOTIDE SEQUENCE [LARGE SCALE GENOMIC DNA]</scope>
    <source>
        <strain evidence="1 2">DSM 18346</strain>
    </source>
</reference>
<proteinExistence type="predicted"/>
<organism evidence="1 2">
    <name type="scientific">Natronincola ferrireducens</name>
    <dbReference type="NCBI Taxonomy" id="393762"/>
    <lineage>
        <taxon>Bacteria</taxon>
        <taxon>Bacillati</taxon>
        <taxon>Bacillota</taxon>
        <taxon>Clostridia</taxon>
        <taxon>Peptostreptococcales</taxon>
        <taxon>Natronincolaceae</taxon>
        <taxon>Natronincola</taxon>
    </lineage>
</organism>
<dbReference type="EMBL" id="FNFP01000001">
    <property type="protein sequence ID" value="SDK22212.1"/>
    <property type="molecule type" value="Genomic_DNA"/>
</dbReference>
<sequence>MKKILATFFVLLLLIGHENIIFASYKNEEVFDEEMEHYLQEIFDTRIDIWNGFMRGEYVSIEAVIEDLQEHIMEPLLTTDVEIYTDLLQNPASYEMIEQVKIITCKEIKKYGNKREYNVKVLWTIQDYEEILYEEIEYRMELRWVKNKWMLSDYQLK</sequence>
<dbReference type="RefSeq" id="WP_090551261.1">
    <property type="nucleotide sequence ID" value="NZ_FNFP01000001.1"/>
</dbReference>
<dbReference type="STRING" id="393762.SAMN05660472_01057"/>
<dbReference type="AlphaFoldDB" id="A0A1G9A4B9"/>
<evidence type="ECO:0000313" key="1">
    <source>
        <dbReference type="EMBL" id="SDK22212.1"/>
    </source>
</evidence>